<dbReference type="AlphaFoldDB" id="A0A448D7D2"/>
<dbReference type="RefSeq" id="WP_085416680.1">
    <property type="nucleotide sequence ID" value="NZ_CAUJPY010000011.1"/>
</dbReference>
<dbReference type="InterPro" id="IPR036188">
    <property type="entry name" value="FAD/NAD-bd_sf"/>
</dbReference>
<gene>
    <name evidence="1" type="ORF">NCTC10296_00966</name>
</gene>
<reference evidence="1 2" key="1">
    <citation type="submission" date="2018-12" db="EMBL/GenBank/DDBJ databases">
        <authorList>
            <consortium name="Pathogen Informatics"/>
        </authorList>
    </citation>
    <scope>NUCLEOTIDE SEQUENCE [LARGE SCALE GENOMIC DNA]</scope>
    <source>
        <strain evidence="1 2">NCTC10296</strain>
    </source>
</reference>
<dbReference type="SUPFAM" id="SSF51905">
    <property type="entry name" value="FAD/NAD(P)-binding domain"/>
    <property type="match status" value="1"/>
</dbReference>
<dbReference type="Gene3D" id="3.50.50.60">
    <property type="entry name" value="FAD/NAD(P)-binding domain"/>
    <property type="match status" value="1"/>
</dbReference>
<evidence type="ECO:0000313" key="2">
    <source>
        <dbReference type="Proteomes" id="UP000279284"/>
    </source>
</evidence>
<protein>
    <submittedName>
        <fullName evidence="1">Protoporphyrinogen oxidase</fullName>
    </submittedName>
</protein>
<dbReference type="STRING" id="493.BWD07_07170"/>
<dbReference type="Proteomes" id="UP000279284">
    <property type="component" value="Chromosome"/>
</dbReference>
<dbReference type="KEGG" id="nci:NCTC10296_00966"/>
<sequence length="545" mass="61118">MKSTRRQFLGYTATLTAAASASWLIHRHLNPMPGIKVNRVGLPLGHLLRDGALLQTPAQTYHCDTLILGSGAAALSALWYLEKNGHRNILLAEGFERNGNNAGYYTGQKLGAPTGAHYLALPSRESVYVREMLADLGIIEGFNQAGKPVYRETDLVYAPQERLLYQGKWQEHLIPKDDADTRRFFGFIRQIKTARGSDGRKLFAIPIVLSSADENWRHLDRLTFAQWLTQQKYRSLTLLWYLDYCCRDDYGQGIAQVSAFAGLHYFAARGNEDDAVLTWADGLAHLSEALRTHTKLQPLPRLPDTPTMVFPQPVSFDASAVKIKETEHHAEVWLRHNQSGETLAVYAKRVISAMPLMVAARILEQAADYGFQTGLSEYAPWLVANFVMRRFPQETGGSELAWDNVVYGSKGLGYVVATNQFIRTAKPAETVFTTYHALNHDTPQRIRQWLLEASDQTLLDYAAKELTAAYGKRVLNHVKHADITVRGHGMSVPQPGYLNRPLLHALRSHRSRIVFAHSDLSGYSVFEEAAYWGVEAAKSILEMPV</sequence>
<name>A0A448D7D2_9NEIS</name>
<dbReference type="EMBL" id="LR134313">
    <property type="protein sequence ID" value="VEF00655.1"/>
    <property type="molecule type" value="Genomic_DNA"/>
</dbReference>
<organism evidence="1 2">
    <name type="scientific">Neisseria canis</name>
    <dbReference type="NCBI Taxonomy" id="493"/>
    <lineage>
        <taxon>Bacteria</taxon>
        <taxon>Pseudomonadati</taxon>
        <taxon>Pseudomonadota</taxon>
        <taxon>Betaproteobacteria</taxon>
        <taxon>Neisseriales</taxon>
        <taxon>Neisseriaceae</taxon>
        <taxon>Neisseria</taxon>
    </lineage>
</organism>
<accession>A0A448D7D2</accession>
<dbReference type="OrthoDB" id="127573at2"/>
<keyword evidence="2" id="KW-1185">Reference proteome</keyword>
<evidence type="ECO:0000313" key="1">
    <source>
        <dbReference type="EMBL" id="VEF00655.1"/>
    </source>
</evidence>
<proteinExistence type="predicted"/>